<dbReference type="RefSeq" id="WP_218934482.1">
    <property type="nucleotide sequence ID" value="NZ_CP036261.1"/>
</dbReference>
<dbReference type="PANTHER" id="PTHR30469:SF15">
    <property type="entry name" value="HLYD FAMILY OF SECRETION PROTEINS"/>
    <property type="match status" value="1"/>
</dbReference>
<sequence>MKPIAPLHFLIAIALLVGSTSHGQDRSQPASVETDCLLMILDQVDLAAERDGLLTTLHARTGEDVATGQLLFQLGDDESQARLEVARAELDQATVKAENQWNIRAAEVELAKNTKETELLDEVGRTPYLERYRAASNKDRSAAELKIAEAAHREDLYARQVAEAELSVAEIDLQERESVSPFAGTIVKQFRFQSEWCRQGDPVVRILRMDRLTVQAIVNLRDIAPHRIIGMRATATFQIAGEEPIVMDDLTITRCSPEVDLDGNYLVWTVTDNRKLPAANGQPQWLLRPGISGTLTIDILARRASE</sequence>
<dbReference type="Gene3D" id="2.40.50.100">
    <property type="match status" value="1"/>
</dbReference>
<evidence type="ECO:0000313" key="1">
    <source>
        <dbReference type="EMBL" id="QDS85935.1"/>
    </source>
</evidence>
<dbReference type="EMBL" id="CP036261">
    <property type="protein sequence ID" value="QDS85935.1"/>
    <property type="molecule type" value="Genomic_DNA"/>
</dbReference>
<proteinExistence type="predicted"/>
<accession>A0A517LTI4</accession>
<reference evidence="1 2" key="1">
    <citation type="submission" date="2019-02" db="EMBL/GenBank/DDBJ databases">
        <title>Deep-cultivation of Planctomycetes and their phenomic and genomic characterization uncovers novel biology.</title>
        <authorList>
            <person name="Wiegand S."/>
            <person name="Jogler M."/>
            <person name="Boedeker C."/>
            <person name="Pinto D."/>
            <person name="Vollmers J."/>
            <person name="Rivas-Marin E."/>
            <person name="Kohn T."/>
            <person name="Peeters S.H."/>
            <person name="Heuer A."/>
            <person name="Rast P."/>
            <person name="Oberbeckmann S."/>
            <person name="Bunk B."/>
            <person name="Jeske O."/>
            <person name="Meyerdierks A."/>
            <person name="Storesund J.E."/>
            <person name="Kallscheuer N."/>
            <person name="Luecker S."/>
            <person name="Lage O.M."/>
            <person name="Pohl T."/>
            <person name="Merkel B.J."/>
            <person name="Hornburger P."/>
            <person name="Mueller R.-W."/>
            <person name="Bruemmer F."/>
            <person name="Labrenz M."/>
            <person name="Spormann A.M."/>
            <person name="Op den Camp H."/>
            <person name="Overmann J."/>
            <person name="Amann R."/>
            <person name="Jetten M.S.M."/>
            <person name="Mascher T."/>
            <person name="Medema M.H."/>
            <person name="Devos D.P."/>
            <person name="Kaster A.-K."/>
            <person name="Ovreas L."/>
            <person name="Rohde M."/>
            <person name="Galperin M.Y."/>
            <person name="Jogler C."/>
        </authorList>
    </citation>
    <scope>NUCLEOTIDE SEQUENCE [LARGE SCALE GENOMIC DNA]</scope>
    <source>
        <strain evidence="1 2">EC9</strain>
    </source>
</reference>
<organism evidence="1 2">
    <name type="scientific">Rosistilla ulvae</name>
    <dbReference type="NCBI Taxonomy" id="1930277"/>
    <lineage>
        <taxon>Bacteria</taxon>
        <taxon>Pseudomonadati</taxon>
        <taxon>Planctomycetota</taxon>
        <taxon>Planctomycetia</taxon>
        <taxon>Pirellulales</taxon>
        <taxon>Pirellulaceae</taxon>
        <taxon>Rosistilla</taxon>
    </lineage>
</organism>
<dbReference type="AlphaFoldDB" id="A0A517LTI4"/>
<evidence type="ECO:0000313" key="2">
    <source>
        <dbReference type="Proteomes" id="UP000319557"/>
    </source>
</evidence>
<gene>
    <name evidence="1" type="ORF">EC9_00930</name>
</gene>
<dbReference type="Gene3D" id="1.10.287.470">
    <property type="entry name" value="Helix hairpin bin"/>
    <property type="match status" value="1"/>
</dbReference>
<name>A0A517LTI4_9BACT</name>
<dbReference type="GO" id="GO:1990281">
    <property type="term" value="C:efflux pump complex"/>
    <property type="evidence" value="ECO:0007669"/>
    <property type="project" value="TreeGrafter"/>
</dbReference>
<dbReference type="Gene3D" id="2.40.30.170">
    <property type="match status" value="1"/>
</dbReference>
<protein>
    <submittedName>
        <fullName evidence="1">Multidrug resistance protein MdtN</fullName>
    </submittedName>
</protein>
<keyword evidence="2" id="KW-1185">Reference proteome</keyword>
<dbReference type="Proteomes" id="UP000319557">
    <property type="component" value="Chromosome"/>
</dbReference>
<dbReference type="PANTHER" id="PTHR30469">
    <property type="entry name" value="MULTIDRUG RESISTANCE PROTEIN MDTA"/>
    <property type="match status" value="1"/>
</dbReference>
<dbReference type="GO" id="GO:0015562">
    <property type="term" value="F:efflux transmembrane transporter activity"/>
    <property type="evidence" value="ECO:0007669"/>
    <property type="project" value="TreeGrafter"/>
</dbReference>
<dbReference type="KEGG" id="ruv:EC9_00930"/>
<dbReference type="SUPFAM" id="SSF111369">
    <property type="entry name" value="HlyD-like secretion proteins"/>
    <property type="match status" value="1"/>
</dbReference>